<accession>A0A8J7U805</accession>
<dbReference type="RefSeq" id="WP_207863040.1">
    <property type="nucleotide sequence ID" value="NZ_JAFREP010000048.1"/>
</dbReference>
<name>A0A8J7U805_9BACT</name>
<keyword evidence="3" id="KW-1185">Reference proteome</keyword>
<evidence type="ECO:0000313" key="2">
    <source>
        <dbReference type="EMBL" id="MBO1323068.1"/>
    </source>
</evidence>
<evidence type="ECO:0000313" key="3">
    <source>
        <dbReference type="Proteomes" id="UP000664417"/>
    </source>
</evidence>
<dbReference type="Gene3D" id="3.40.50.12140">
    <property type="entry name" value="Domain of unknown function DUF4159"/>
    <property type="match status" value="1"/>
</dbReference>
<dbReference type="PROSITE" id="PS51257">
    <property type="entry name" value="PROKAR_LIPOPROTEIN"/>
    <property type="match status" value="1"/>
</dbReference>
<dbReference type="EMBL" id="JAFREP010000048">
    <property type="protein sequence ID" value="MBO1323068.1"/>
    <property type="molecule type" value="Genomic_DNA"/>
</dbReference>
<dbReference type="Proteomes" id="UP000664417">
    <property type="component" value="Unassembled WGS sequence"/>
</dbReference>
<evidence type="ECO:0000259" key="1">
    <source>
        <dbReference type="Pfam" id="PF13709"/>
    </source>
</evidence>
<organism evidence="2 3">
    <name type="scientific">Acanthopleuribacter pedis</name>
    <dbReference type="NCBI Taxonomy" id="442870"/>
    <lineage>
        <taxon>Bacteria</taxon>
        <taxon>Pseudomonadati</taxon>
        <taxon>Acidobacteriota</taxon>
        <taxon>Holophagae</taxon>
        <taxon>Acanthopleuribacterales</taxon>
        <taxon>Acanthopleuribacteraceae</taxon>
        <taxon>Acanthopleuribacter</taxon>
    </lineage>
</organism>
<dbReference type="AlphaFoldDB" id="A0A8J7U805"/>
<protein>
    <submittedName>
        <fullName evidence="2">DUF4159 domain-containing protein</fullName>
    </submittedName>
</protein>
<proteinExistence type="predicted"/>
<comment type="caution">
    <text evidence="2">The sequence shown here is derived from an EMBL/GenBank/DDBJ whole genome shotgun (WGS) entry which is preliminary data.</text>
</comment>
<gene>
    <name evidence="2" type="ORF">J3U88_31675</name>
</gene>
<dbReference type="InterPro" id="IPR025297">
    <property type="entry name" value="DUF4159"/>
</dbReference>
<dbReference type="Pfam" id="PF13709">
    <property type="entry name" value="DUF4159"/>
    <property type="match status" value="1"/>
</dbReference>
<sequence>MDRRRFLLTGGGILTAACLPALAERSGAFQYSLLRLGDQWEERRRALVKLSFEVQKRCNIPIETTPTVINIGQIAKVNSPFFVISGGTAFKQPGQGDARAMRLVLNSGGILLFDDTSPDGDTAFYQAALTFMRKVYPELEGPFPLPRDHAVYQSYYLLKEPRGRLNKRDYLEGWTMGGRTRAFFSHNDLLGAMEADQLGSWRFNMEIGGGFRRELCFRLGINMTYYTLTLNYKKDRAFPPIIERRRRI</sequence>
<feature type="domain" description="DUF4159" evidence="1">
    <location>
        <begin position="37"/>
        <end position="228"/>
    </location>
</feature>
<reference evidence="2" key="1">
    <citation type="submission" date="2021-03" db="EMBL/GenBank/DDBJ databases">
        <authorList>
            <person name="Wang G."/>
        </authorList>
    </citation>
    <scope>NUCLEOTIDE SEQUENCE</scope>
    <source>
        <strain evidence="2">KCTC 12899</strain>
    </source>
</reference>